<dbReference type="RefSeq" id="WP_263544521.1">
    <property type="nucleotide sequence ID" value="NZ_JAOVZO020000001.1"/>
</dbReference>
<dbReference type="InterPro" id="IPR036291">
    <property type="entry name" value="NAD(P)-bd_dom_sf"/>
</dbReference>
<dbReference type="PROSITE" id="PS00061">
    <property type="entry name" value="ADH_SHORT"/>
    <property type="match status" value="1"/>
</dbReference>
<protein>
    <submittedName>
        <fullName evidence="3">SDR family oxidoreductase</fullName>
    </submittedName>
</protein>
<dbReference type="NCBIfam" id="NF005489">
    <property type="entry name" value="PRK07102.1"/>
    <property type="match status" value="1"/>
</dbReference>
<dbReference type="Proteomes" id="UP001139971">
    <property type="component" value="Unassembled WGS sequence"/>
</dbReference>
<dbReference type="InterPro" id="IPR002347">
    <property type="entry name" value="SDR_fam"/>
</dbReference>
<dbReference type="GO" id="GO:0016491">
    <property type="term" value="F:oxidoreductase activity"/>
    <property type="evidence" value="ECO:0007669"/>
    <property type="project" value="UniProtKB-KW"/>
</dbReference>
<dbReference type="GO" id="GO:0016020">
    <property type="term" value="C:membrane"/>
    <property type="evidence" value="ECO:0007669"/>
    <property type="project" value="TreeGrafter"/>
</dbReference>
<sequence length="245" mass="26122">MRRILIIGATSAIAEATARRFAARGDALCLVGRDAARLKTIADDLGVRGAVRTATATLDVNDYAAHAGAIDTAERELGGLDTVLIAHGTLSDQAECETSVDALRREFDTNALSVMALLTPLANRFAAQGHGTIAVISSVAGDRGRMSNYAYGAAKAAVSAFLSGLRQRLQKSGVAVVTIKPGFVDTPMTKNFPKGALWAQPDDVAKGIVEAIDKGKSVVYLPWFWSLIMFVIRCVPEFVFKRVKL</sequence>
<dbReference type="SUPFAM" id="SSF51735">
    <property type="entry name" value="NAD(P)-binding Rossmann-fold domains"/>
    <property type="match status" value="1"/>
</dbReference>
<dbReference type="PANTHER" id="PTHR44196:SF3">
    <property type="entry name" value="SHORT CHAIN DEHYDROGENASE FAMILY PROTEIN"/>
    <property type="match status" value="1"/>
</dbReference>
<dbReference type="AlphaFoldDB" id="A0A9X3YG69"/>
<comment type="similarity">
    <text evidence="1">Belongs to the short-chain dehydrogenases/reductases (SDR) family.</text>
</comment>
<evidence type="ECO:0000256" key="2">
    <source>
        <dbReference type="ARBA" id="ARBA00023002"/>
    </source>
</evidence>
<name>A0A9X3YG69_9GAMM</name>
<dbReference type="PANTHER" id="PTHR44196">
    <property type="entry name" value="DEHYDROGENASE/REDUCTASE SDR FAMILY MEMBER 7B"/>
    <property type="match status" value="1"/>
</dbReference>
<dbReference type="PRINTS" id="PR00081">
    <property type="entry name" value="GDHRDH"/>
</dbReference>
<dbReference type="InterPro" id="IPR020904">
    <property type="entry name" value="Sc_DH/Rdtase_CS"/>
</dbReference>
<keyword evidence="2" id="KW-0560">Oxidoreductase</keyword>
<organism evidence="3 4">
    <name type="scientific">Tahibacter soli</name>
    <dbReference type="NCBI Taxonomy" id="2983605"/>
    <lineage>
        <taxon>Bacteria</taxon>
        <taxon>Pseudomonadati</taxon>
        <taxon>Pseudomonadota</taxon>
        <taxon>Gammaproteobacteria</taxon>
        <taxon>Lysobacterales</taxon>
        <taxon>Rhodanobacteraceae</taxon>
        <taxon>Tahibacter</taxon>
    </lineage>
</organism>
<dbReference type="Gene3D" id="3.40.50.720">
    <property type="entry name" value="NAD(P)-binding Rossmann-like Domain"/>
    <property type="match status" value="1"/>
</dbReference>
<dbReference type="Pfam" id="PF00106">
    <property type="entry name" value="adh_short"/>
    <property type="match status" value="1"/>
</dbReference>
<gene>
    <name evidence="3" type="ORF">OD750_000930</name>
</gene>
<accession>A0A9X3YG69</accession>
<evidence type="ECO:0000313" key="4">
    <source>
        <dbReference type="Proteomes" id="UP001139971"/>
    </source>
</evidence>
<proteinExistence type="inferred from homology"/>
<evidence type="ECO:0000313" key="3">
    <source>
        <dbReference type="EMBL" id="MDC8011104.1"/>
    </source>
</evidence>
<comment type="caution">
    <text evidence="3">The sequence shown here is derived from an EMBL/GenBank/DDBJ whole genome shotgun (WGS) entry which is preliminary data.</text>
</comment>
<evidence type="ECO:0000256" key="1">
    <source>
        <dbReference type="ARBA" id="ARBA00006484"/>
    </source>
</evidence>
<keyword evidence="4" id="KW-1185">Reference proteome</keyword>
<reference evidence="3" key="1">
    <citation type="submission" date="2023-02" db="EMBL/GenBank/DDBJ databases">
        <title>Tahibacter soli sp. nov. isolated from soil.</title>
        <authorList>
            <person name="Baek J.H."/>
            <person name="Lee J.K."/>
            <person name="Choi D.G."/>
            <person name="Jeon C.O."/>
        </authorList>
    </citation>
    <scope>NUCLEOTIDE SEQUENCE</scope>
    <source>
        <strain evidence="3">BL</strain>
    </source>
</reference>
<dbReference type="EMBL" id="JAOVZO020000001">
    <property type="protein sequence ID" value="MDC8011104.1"/>
    <property type="molecule type" value="Genomic_DNA"/>
</dbReference>